<dbReference type="Pfam" id="PF02378">
    <property type="entry name" value="PTS_EIIC"/>
    <property type="match status" value="1"/>
</dbReference>
<dbReference type="Proteomes" id="UP000747013">
    <property type="component" value="Unassembled WGS sequence"/>
</dbReference>
<feature type="domain" description="PTS EIIC type-1" evidence="14">
    <location>
        <begin position="138"/>
        <end position="490"/>
    </location>
</feature>
<feature type="transmembrane region" description="Helical" evidence="12">
    <location>
        <begin position="415"/>
        <end position="435"/>
    </location>
</feature>
<reference evidence="15" key="2">
    <citation type="submission" date="2021-09" db="EMBL/GenBank/DDBJ databases">
        <authorList>
            <person name="Gilroy R."/>
        </authorList>
    </citation>
    <scope>NUCLEOTIDE SEQUENCE</scope>
    <source>
        <strain evidence="15">7886</strain>
    </source>
</reference>
<dbReference type="InterPro" id="IPR001996">
    <property type="entry name" value="PTS_IIB_1"/>
</dbReference>
<evidence type="ECO:0000313" key="15">
    <source>
        <dbReference type="EMBL" id="HJF86025.1"/>
    </source>
</evidence>
<evidence type="ECO:0000256" key="7">
    <source>
        <dbReference type="ARBA" id="ARBA00022692"/>
    </source>
</evidence>
<feature type="transmembrane region" description="Helical" evidence="12">
    <location>
        <begin position="177"/>
        <end position="201"/>
    </location>
</feature>
<dbReference type="InterPro" id="IPR013013">
    <property type="entry name" value="PTS_EIIC_1"/>
</dbReference>
<sequence length="490" mass="51461">MAEKKEERLAREIYSAVGGPSNVEKLIHCMTRVRMTIRDYDKVDMEKLKAIDGVLGVVQEDTLQVVVGPGLVNKVAQVMIDQVGVKLGEPFPENLEEDDQPQLSEHQKAKAEVTQKAAEFKAQQKKKIKPSKTKAVLKSISNIFVPLIPVFVGAGLIGGIAAVLSNMMVAGDIGKNWTEFITVLNVIKNGVFAYLAIYVGINSAQEFGATPGLGGVIGAVTLLAGVDPKVPLQNIFNGSALSAGQGGIIGVIFAVWILSIIEKQLHKVIPDSIDIIVTPTLTLLAVGVFTIFIVMPIAGVISDSLVGSIMWVLKVGGAFSGFILGLFFLPMVMLGLHQILTPIHIEMIDQTGSTLLLPILAMAGAGQVGAALALWVRCKKNKKLTNMIKGALPVGFLGIGEPLIYGVTLPLGRPFITACIGGGIGGAVVGAFGNVGAIAIGPSGVALIPLITNGHILGYVLGLLAAYVGGFIATYFFGVPNDAKKATELD</sequence>
<feature type="transmembrane region" description="Helical" evidence="12">
    <location>
        <begin position="238"/>
        <end position="261"/>
    </location>
</feature>
<dbReference type="GO" id="GO:0009401">
    <property type="term" value="P:phosphoenolpyruvate-dependent sugar phosphotransferase system"/>
    <property type="evidence" value="ECO:0007669"/>
    <property type="project" value="UniProtKB-KW"/>
</dbReference>
<dbReference type="SUPFAM" id="SSF55604">
    <property type="entry name" value="Glucose permease domain IIB"/>
    <property type="match status" value="1"/>
</dbReference>
<evidence type="ECO:0000256" key="8">
    <source>
        <dbReference type="ARBA" id="ARBA00022777"/>
    </source>
</evidence>
<dbReference type="GO" id="GO:0090588">
    <property type="term" value="F:protein-phosphocysteine-N-acetylmuramate phosphotransferase system transporter activity"/>
    <property type="evidence" value="ECO:0007669"/>
    <property type="project" value="TreeGrafter"/>
</dbReference>
<reference evidence="15" key="1">
    <citation type="journal article" date="2021" name="PeerJ">
        <title>Extensive microbial diversity within the chicken gut microbiome revealed by metagenomics and culture.</title>
        <authorList>
            <person name="Gilroy R."/>
            <person name="Ravi A."/>
            <person name="Getino M."/>
            <person name="Pursley I."/>
            <person name="Horton D.L."/>
            <person name="Alikhan N.F."/>
            <person name="Baker D."/>
            <person name="Gharbi K."/>
            <person name="Hall N."/>
            <person name="Watson M."/>
            <person name="Adriaenssens E.M."/>
            <person name="Foster-Nyarko E."/>
            <person name="Jarju S."/>
            <person name="Secka A."/>
            <person name="Antonio M."/>
            <person name="Oren A."/>
            <person name="Chaudhuri R.R."/>
            <person name="La Ragione R."/>
            <person name="Hildebrand F."/>
            <person name="Pallen M.J."/>
        </authorList>
    </citation>
    <scope>NUCLEOTIDE SEQUENCE</scope>
    <source>
        <strain evidence="15">7886</strain>
    </source>
</reference>
<feature type="transmembrane region" description="Helical" evidence="12">
    <location>
        <begin position="456"/>
        <end position="477"/>
    </location>
</feature>
<evidence type="ECO:0000256" key="3">
    <source>
        <dbReference type="ARBA" id="ARBA00022475"/>
    </source>
</evidence>
<dbReference type="AlphaFoldDB" id="A0A921L8K4"/>
<keyword evidence="7 12" id="KW-0812">Transmembrane</keyword>
<dbReference type="GO" id="GO:0016301">
    <property type="term" value="F:kinase activity"/>
    <property type="evidence" value="ECO:0007669"/>
    <property type="project" value="UniProtKB-KW"/>
</dbReference>
<dbReference type="CDD" id="cd00212">
    <property type="entry name" value="PTS_IIB_glc"/>
    <property type="match status" value="1"/>
</dbReference>
<protein>
    <submittedName>
        <fullName evidence="15">PTS transporter subunit EIIC</fullName>
    </submittedName>
</protein>
<evidence type="ECO:0000256" key="11">
    <source>
        <dbReference type="PROSITE-ProRule" id="PRU00421"/>
    </source>
</evidence>
<evidence type="ECO:0000256" key="6">
    <source>
        <dbReference type="ARBA" id="ARBA00022683"/>
    </source>
</evidence>
<feature type="transmembrane region" description="Helical" evidence="12">
    <location>
        <begin position="388"/>
        <end position="409"/>
    </location>
</feature>
<evidence type="ECO:0000259" key="14">
    <source>
        <dbReference type="PROSITE" id="PS51103"/>
    </source>
</evidence>
<dbReference type="PANTHER" id="PTHR30175">
    <property type="entry name" value="PHOSPHOTRANSFERASE SYSTEM TRANSPORT PROTEIN"/>
    <property type="match status" value="1"/>
</dbReference>
<comment type="subcellular location">
    <subcellularLocation>
        <location evidence="1">Cell membrane</location>
        <topology evidence="1">Multi-pass membrane protein</topology>
    </subcellularLocation>
</comment>
<keyword evidence="4" id="KW-0762">Sugar transport</keyword>
<evidence type="ECO:0000259" key="13">
    <source>
        <dbReference type="PROSITE" id="PS51098"/>
    </source>
</evidence>
<evidence type="ECO:0000256" key="10">
    <source>
        <dbReference type="ARBA" id="ARBA00023136"/>
    </source>
</evidence>
<dbReference type="EMBL" id="DYWC01000033">
    <property type="protein sequence ID" value="HJF86025.1"/>
    <property type="molecule type" value="Genomic_DNA"/>
</dbReference>
<keyword evidence="5" id="KW-0808">Transferase</keyword>
<dbReference type="Gene3D" id="3.30.1360.60">
    <property type="entry name" value="Glucose permease domain IIB"/>
    <property type="match status" value="1"/>
</dbReference>
<feature type="transmembrane region" description="Helical" evidence="12">
    <location>
        <begin position="143"/>
        <end position="165"/>
    </location>
</feature>
<keyword evidence="9 12" id="KW-1133">Transmembrane helix</keyword>
<dbReference type="PROSITE" id="PS51098">
    <property type="entry name" value="PTS_EIIB_TYPE_1"/>
    <property type="match status" value="1"/>
</dbReference>
<dbReference type="GO" id="GO:0005886">
    <property type="term" value="C:plasma membrane"/>
    <property type="evidence" value="ECO:0007669"/>
    <property type="project" value="UniProtKB-SubCell"/>
</dbReference>
<dbReference type="FunFam" id="3.30.1360.60:FF:000001">
    <property type="entry name" value="PTS system glucose-specific IIBC component PtsG"/>
    <property type="match status" value="1"/>
</dbReference>
<accession>A0A921L8K4</accession>
<dbReference type="InterPro" id="IPR003352">
    <property type="entry name" value="PTS_EIIC"/>
</dbReference>
<dbReference type="GO" id="GO:0008982">
    <property type="term" value="F:protein-N(PI)-phosphohistidine-sugar phosphotransferase activity"/>
    <property type="evidence" value="ECO:0007669"/>
    <property type="project" value="InterPro"/>
</dbReference>
<dbReference type="PANTHER" id="PTHR30175:SF3">
    <property type="entry name" value="PTS SYSTEM N-ACETYLMURAMIC ACID-SPECIFIC EIIBC COMPONENT"/>
    <property type="match status" value="1"/>
</dbReference>
<keyword evidence="10 12" id="KW-0472">Membrane</keyword>
<keyword evidence="6" id="KW-0598">Phosphotransferase system</keyword>
<feature type="transmembrane region" description="Helical" evidence="12">
    <location>
        <begin position="281"/>
        <end position="301"/>
    </location>
</feature>
<feature type="transmembrane region" description="Helical" evidence="12">
    <location>
        <begin position="355"/>
        <end position="376"/>
    </location>
</feature>
<feature type="transmembrane region" description="Helical" evidence="12">
    <location>
        <begin position="207"/>
        <end position="226"/>
    </location>
</feature>
<evidence type="ECO:0000256" key="9">
    <source>
        <dbReference type="ARBA" id="ARBA00022989"/>
    </source>
</evidence>
<evidence type="ECO:0000256" key="5">
    <source>
        <dbReference type="ARBA" id="ARBA00022679"/>
    </source>
</evidence>
<keyword evidence="3" id="KW-1003">Cell membrane</keyword>
<gene>
    <name evidence="15" type="ORF">K8V88_01165</name>
</gene>
<evidence type="ECO:0000313" key="16">
    <source>
        <dbReference type="Proteomes" id="UP000747013"/>
    </source>
</evidence>
<evidence type="ECO:0000256" key="4">
    <source>
        <dbReference type="ARBA" id="ARBA00022597"/>
    </source>
</evidence>
<proteinExistence type="predicted"/>
<dbReference type="InterPro" id="IPR018113">
    <property type="entry name" value="PTrfase_EIIB_Cys"/>
</dbReference>
<dbReference type="PROSITE" id="PS01035">
    <property type="entry name" value="PTS_EIIB_TYPE_1_CYS"/>
    <property type="match status" value="1"/>
</dbReference>
<organism evidence="15 16">
    <name type="scientific">Companilactobacillus farciminis</name>
    <dbReference type="NCBI Taxonomy" id="1612"/>
    <lineage>
        <taxon>Bacteria</taxon>
        <taxon>Bacillati</taxon>
        <taxon>Bacillota</taxon>
        <taxon>Bacilli</taxon>
        <taxon>Lactobacillales</taxon>
        <taxon>Lactobacillaceae</taxon>
        <taxon>Companilactobacillus</taxon>
    </lineage>
</organism>
<evidence type="ECO:0000256" key="2">
    <source>
        <dbReference type="ARBA" id="ARBA00022448"/>
    </source>
</evidence>
<dbReference type="PROSITE" id="PS51103">
    <property type="entry name" value="PTS_EIIC_TYPE_1"/>
    <property type="match status" value="1"/>
</dbReference>
<feature type="domain" description="PTS EIIB type-1" evidence="13">
    <location>
        <begin position="7"/>
        <end position="89"/>
    </location>
</feature>
<comment type="caution">
    <text evidence="15">The sequence shown here is derived from an EMBL/GenBank/DDBJ whole genome shotgun (WGS) entry which is preliminary data.</text>
</comment>
<name>A0A921L8K4_9LACO</name>
<dbReference type="Pfam" id="PF00367">
    <property type="entry name" value="PTS_EIIB"/>
    <property type="match status" value="1"/>
</dbReference>
<keyword evidence="8" id="KW-0418">Kinase</keyword>
<feature type="active site" description="Phosphocysteine intermediate; for EIIB activity" evidence="11">
    <location>
        <position position="29"/>
    </location>
</feature>
<dbReference type="RefSeq" id="WP_271792741.1">
    <property type="nucleotide sequence ID" value="NZ_CP116587.1"/>
</dbReference>
<dbReference type="InterPro" id="IPR036878">
    <property type="entry name" value="Glu_permease_IIB"/>
</dbReference>
<keyword evidence="2" id="KW-0813">Transport</keyword>
<evidence type="ECO:0000256" key="12">
    <source>
        <dbReference type="SAM" id="Phobius"/>
    </source>
</evidence>
<dbReference type="InterPro" id="IPR050558">
    <property type="entry name" value="PTS_Sugar-Specific_Components"/>
</dbReference>
<feature type="transmembrane region" description="Helical" evidence="12">
    <location>
        <begin position="313"/>
        <end position="335"/>
    </location>
</feature>
<evidence type="ECO:0000256" key="1">
    <source>
        <dbReference type="ARBA" id="ARBA00004651"/>
    </source>
</evidence>